<dbReference type="HOGENOM" id="CLU_1363190_0_0_1"/>
<dbReference type="EMBL" id="AEYP01007704">
    <property type="status" value="NOT_ANNOTATED_CDS"/>
    <property type="molecule type" value="Genomic_DNA"/>
</dbReference>
<organism evidence="2">
    <name type="scientific">Mustela putorius furo</name>
    <name type="common">European domestic ferret</name>
    <name type="synonym">Mustela furo</name>
    <dbReference type="NCBI Taxonomy" id="9669"/>
    <lineage>
        <taxon>Eukaryota</taxon>
        <taxon>Metazoa</taxon>
        <taxon>Chordata</taxon>
        <taxon>Craniata</taxon>
        <taxon>Vertebrata</taxon>
        <taxon>Euteleostomi</taxon>
        <taxon>Mammalia</taxon>
        <taxon>Eutheria</taxon>
        <taxon>Laurasiatheria</taxon>
        <taxon>Carnivora</taxon>
        <taxon>Caniformia</taxon>
        <taxon>Musteloidea</taxon>
        <taxon>Mustelidae</taxon>
        <taxon>Mustelinae</taxon>
        <taxon>Mustela</taxon>
    </lineage>
</organism>
<feature type="compositionally biased region" description="Polar residues" evidence="1">
    <location>
        <begin position="190"/>
        <end position="201"/>
    </location>
</feature>
<feature type="region of interest" description="Disordered" evidence="1">
    <location>
        <begin position="1"/>
        <end position="26"/>
    </location>
</feature>
<protein>
    <submittedName>
        <fullName evidence="2">Uncharacterized protein</fullName>
    </submittedName>
</protein>
<feature type="region of interest" description="Disordered" evidence="1">
    <location>
        <begin position="129"/>
        <end position="201"/>
    </location>
</feature>
<name>M3YSR8_MUSPF</name>
<feature type="region of interest" description="Disordered" evidence="1">
    <location>
        <begin position="77"/>
        <end position="108"/>
    </location>
</feature>
<dbReference type="InParanoid" id="M3YSR8"/>
<dbReference type="Ensembl" id="ENSMPUT00000014610.1">
    <property type="protein sequence ID" value="ENSMPUP00000014378.1"/>
    <property type="gene ID" value="ENSMPUG00000014489.1"/>
</dbReference>
<accession>M3YSR8</accession>
<evidence type="ECO:0000256" key="1">
    <source>
        <dbReference type="SAM" id="MobiDB-lite"/>
    </source>
</evidence>
<reference evidence="2" key="1">
    <citation type="submission" date="2024-06" db="UniProtKB">
        <authorList>
            <consortium name="Ensembl"/>
        </authorList>
    </citation>
    <scope>IDENTIFICATION</scope>
</reference>
<sequence>PPGLASQGSGGRENSQPGDGVYHSGGGVLGSRHLSYGLAALTLSICRGGRNGGGGGGNHRPAARACGGSPWLPAGLCPISTSSEPHLGRGSRVTPRAGGGDSDQPEYQRCEAGMTSPRVCPLSEPCQATLPARSQAPPGRLRQQASASHSKGVPTRRAGSQPGLRPGAKELRDLAQLWAGGKEQEDGSWQCVTAGQLASES</sequence>
<evidence type="ECO:0000313" key="2">
    <source>
        <dbReference type="Ensembl" id="ENSMPUP00000014378.1"/>
    </source>
</evidence>
<dbReference type="AlphaFoldDB" id="M3YSR8"/>
<proteinExistence type="predicted"/>